<gene>
    <name evidence="1" type="ORF">SAMN04489717_5548</name>
</gene>
<evidence type="ECO:0000313" key="1">
    <source>
        <dbReference type="EMBL" id="SDT21993.1"/>
    </source>
</evidence>
<organism evidence="1 2">
    <name type="scientific">Actinopolymorpha singaporensis</name>
    <dbReference type="NCBI Taxonomy" id="117157"/>
    <lineage>
        <taxon>Bacteria</taxon>
        <taxon>Bacillati</taxon>
        <taxon>Actinomycetota</taxon>
        <taxon>Actinomycetes</taxon>
        <taxon>Propionibacteriales</taxon>
        <taxon>Actinopolymorphaceae</taxon>
        <taxon>Actinopolymorpha</taxon>
    </lineage>
</organism>
<dbReference type="EMBL" id="LT629732">
    <property type="protein sequence ID" value="SDT21993.1"/>
    <property type="molecule type" value="Genomic_DNA"/>
</dbReference>
<dbReference type="AlphaFoldDB" id="A0A1H1YKP3"/>
<name>A0A1H1YKP3_9ACTN</name>
<dbReference type="STRING" id="117157.SAMN04489717_5548"/>
<proteinExistence type="predicted"/>
<protein>
    <submittedName>
        <fullName evidence="1">Uncharacterized protein</fullName>
    </submittedName>
</protein>
<dbReference type="Proteomes" id="UP000198983">
    <property type="component" value="Chromosome I"/>
</dbReference>
<keyword evidence="2" id="KW-1185">Reference proteome</keyword>
<evidence type="ECO:0000313" key="2">
    <source>
        <dbReference type="Proteomes" id="UP000198983"/>
    </source>
</evidence>
<accession>A0A1H1YKP3</accession>
<sequence>MHPIMIEAVAQAHRDDLLRAGAARRRASRVERRPHFGLAGLSGLTRTAGVLLRGAAPRRPATAPQKSSVLCCA</sequence>
<reference evidence="1 2" key="1">
    <citation type="submission" date="2016-10" db="EMBL/GenBank/DDBJ databases">
        <authorList>
            <person name="de Groot N.N."/>
        </authorList>
    </citation>
    <scope>NUCLEOTIDE SEQUENCE [LARGE SCALE GENOMIC DNA]</scope>
    <source>
        <strain evidence="1 2">DSM 22024</strain>
    </source>
</reference>